<dbReference type="Proteomes" id="UP000245626">
    <property type="component" value="Unassembled WGS sequence"/>
</dbReference>
<accession>A0ACD0P7X1</accession>
<sequence length="349" mass="37457">MSSSTSTSVMRAVLIKDGKGPSSSLYIGEAPIPTLEQDQVLVKVKAFGLNRMDILQREGQYPLPPGASSILGVEFSGTVVDSGDATQGSKKWSAGQEVFGLATGGAYAEYIKVSSKMILEKPNELSWEQAAAIPENFLTAYQALRVISDMKPGEDVLVHAGASGVGVAAIQLANAFGAGKVYITAGSEEKVEFCESIGAFKGINYKATDWGSELSRITGSKTGSVDVIVDFVGAPYFASNLESLKRDGRMVMLAFMGGAKVKEANIATLLLKRLRIEGSTLRSRSLEYQGELVQGFVREKGLERLIKGCGGDQGHKIVIHKVYPWSQIKEAHDEMEANRNIGKIIVTVE</sequence>
<organism evidence="1 2">
    <name type="scientific">Violaceomyces palustris</name>
    <dbReference type="NCBI Taxonomy" id="1673888"/>
    <lineage>
        <taxon>Eukaryota</taxon>
        <taxon>Fungi</taxon>
        <taxon>Dikarya</taxon>
        <taxon>Basidiomycota</taxon>
        <taxon>Ustilaginomycotina</taxon>
        <taxon>Ustilaginomycetes</taxon>
        <taxon>Violaceomycetales</taxon>
        <taxon>Violaceomycetaceae</taxon>
        <taxon>Violaceomyces</taxon>
    </lineage>
</organism>
<keyword evidence="2" id="KW-1185">Reference proteome</keyword>
<protein>
    <submittedName>
        <fullName evidence="1">Quinone oxidoreductase putative</fullName>
    </submittedName>
</protein>
<evidence type="ECO:0000313" key="2">
    <source>
        <dbReference type="Proteomes" id="UP000245626"/>
    </source>
</evidence>
<proteinExistence type="predicted"/>
<evidence type="ECO:0000313" key="1">
    <source>
        <dbReference type="EMBL" id="PWN54137.1"/>
    </source>
</evidence>
<name>A0ACD0P7X1_9BASI</name>
<gene>
    <name evidence="1" type="ORF">IE53DRAFT_365749</name>
</gene>
<reference evidence="1 2" key="1">
    <citation type="journal article" date="2018" name="Mol. Biol. Evol.">
        <title>Broad Genomic Sampling Reveals a Smut Pathogenic Ancestry of the Fungal Clade Ustilaginomycotina.</title>
        <authorList>
            <person name="Kijpornyongpan T."/>
            <person name="Mondo S.J."/>
            <person name="Barry K."/>
            <person name="Sandor L."/>
            <person name="Lee J."/>
            <person name="Lipzen A."/>
            <person name="Pangilinan J."/>
            <person name="LaButti K."/>
            <person name="Hainaut M."/>
            <person name="Henrissat B."/>
            <person name="Grigoriev I.V."/>
            <person name="Spatafora J.W."/>
            <person name="Aime M.C."/>
        </authorList>
    </citation>
    <scope>NUCLEOTIDE SEQUENCE [LARGE SCALE GENOMIC DNA]</scope>
    <source>
        <strain evidence="1 2">SA 807</strain>
    </source>
</reference>
<dbReference type="EMBL" id="KZ819695">
    <property type="protein sequence ID" value="PWN54137.1"/>
    <property type="molecule type" value="Genomic_DNA"/>
</dbReference>